<name>A0A8J5CMN5_CHIOP</name>
<proteinExistence type="predicted"/>
<reference evidence="1" key="1">
    <citation type="submission" date="2020-07" db="EMBL/GenBank/DDBJ databases">
        <title>The High-quality genome of the commercially important snow crab, Chionoecetes opilio.</title>
        <authorList>
            <person name="Jeong J.-H."/>
            <person name="Ryu S."/>
        </authorList>
    </citation>
    <scope>NUCLEOTIDE SEQUENCE</scope>
    <source>
        <strain evidence="1">MADBK_172401_WGS</strain>
        <tissue evidence="1">Digestive gland</tissue>
    </source>
</reference>
<organism evidence="1 2">
    <name type="scientific">Chionoecetes opilio</name>
    <name type="common">Atlantic snow crab</name>
    <name type="synonym">Cancer opilio</name>
    <dbReference type="NCBI Taxonomy" id="41210"/>
    <lineage>
        <taxon>Eukaryota</taxon>
        <taxon>Metazoa</taxon>
        <taxon>Ecdysozoa</taxon>
        <taxon>Arthropoda</taxon>
        <taxon>Crustacea</taxon>
        <taxon>Multicrustacea</taxon>
        <taxon>Malacostraca</taxon>
        <taxon>Eumalacostraca</taxon>
        <taxon>Eucarida</taxon>
        <taxon>Decapoda</taxon>
        <taxon>Pleocyemata</taxon>
        <taxon>Brachyura</taxon>
        <taxon>Eubrachyura</taxon>
        <taxon>Majoidea</taxon>
        <taxon>Majidae</taxon>
        <taxon>Chionoecetes</taxon>
    </lineage>
</organism>
<sequence length="159" mass="17823">MVNCPKLNREEHVSVTRGASCRYLVALCYRGPVPPEKLALQVAQSLSMIWLIKCGTVSHSRWLTTALRSCTCGPKANGPNWQELNTLEILVKLMPAGVLQKLYSTTSRCHHRLEDAPAHPHAAQMYMRSQHKRSPNRCAIHRARQRGVGSQLQNVSSSR</sequence>
<protein>
    <submittedName>
        <fullName evidence="1">Uncharacterized protein</fullName>
    </submittedName>
</protein>
<evidence type="ECO:0000313" key="1">
    <source>
        <dbReference type="EMBL" id="KAG0715815.1"/>
    </source>
</evidence>
<keyword evidence="2" id="KW-1185">Reference proteome</keyword>
<dbReference type="EMBL" id="JACEEZ010019354">
    <property type="protein sequence ID" value="KAG0715815.1"/>
    <property type="molecule type" value="Genomic_DNA"/>
</dbReference>
<comment type="caution">
    <text evidence="1">The sequence shown here is derived from an EMBL/GenBank/DDBJ whole genome shotgun (WGS) entry which is preliminary data.</text>
</comment>
<dbReference type="Proteomes" id="UP000770661">
    <property type="component" value="Unassembled WGS sequence"/>
</dbReference>
<gene>
    <name evidence="1" type="ORF">GWK47_011072</name>
</gene>
<dbReference type="AlphaFoldDB" id="A0A8J5CMN5"/>
<accession>A0A8J5CMN5</accession>
<evidence type="ECO:0000313" key="2">
    <source>
        <dbReference type="Proteomes" id="UP000770661"/>
    </source>
</evidence>